<organism evidence="1 2">
    <name type="scientific">Candidatus Gottesmanbacteria bacterium GW2011_GWB1_49_7</name>
    <dbReference type="NCBI Taxonomy" id="1618448"/>
    <lineage>
        <taxon>Bacteria</taxon>
        <taxon>Candidatus Gottesmaniibacteriota</taxon>
    </lineage>
</organism>
<proteinExistence type="predicted"/>
<comment type="caution">
    <text evidence="1">The sequence shown here is derived from an EMBL/GenBank/DDBJ whole genome shotgun (WGS) entry which is preliminary data.</text>
</comment>
<protein>
    <submittedName>
        <fullName evidence="1">Uncharacterized protein</fullName>
    </submittedName>
</protein>
<dbReference type="Proteomes" id="UP000034588">
    <property type="component" value="Unassembled WGS sequence"/>
</dbReference>
<dbReference type="EMBL" id="LCQD01000017">
    <property type="protein sequence ID" value="KKW11514.1"/>
    <property type="molecule type" value="Genomic_DNA"/>
</dbReference>
<name>A0A0G1YYR6_9BACT</name>
<reference evidence="1 2" key="1">
    <citation type="journal article" date="2015" name="Nature">
        <title>rRNA introns, odd ribosomes, and small enigmatic genomes across a large radiation of phyla.</title>
        <authorList>
            <person name="Brown C.T."/>
            <person name="Hug L.A."/>
            <person name="Thomas B.C."/>
            <person name="Sharon I."/>
            <person name="Castelle C.J."/>
            <person name="Singh A."/>
            <person name="Wilkins M.J."/>
            <person name="Williams K.H."/>
            <person name="Banfield J.F."/>
        </authorList>
    </citation>
    <scope>NUCLEOTIDE SEQUENCE [LARGE SCALE GENOMIC DNA]</scope>
</reference>
<sequence length="50" mass="5949">MTPCQCGSRKLTDITGGLGAERNYYCPDCRRHYYLGRWWTKAEWAEYVEI</sequence>
<evidence type="ECO:0000313" key="2">
    <source>
        <dbReference type="Proteomes" id="UP000034588"/>
    </source>
</evidence>
<evidence type="ECO:0000313" key="1">
    <source>
        <dbReference type="EMBL" id="KKW11514.1"/>
    </source>
</evidence>
<dbReference type="AlphaFoldDB" id="A0A0G1YYR6"/>
<gene>
    <name evidence="1" type="ORF">UY48_C0017G0007</name>
</gene>
<accession>A0A0G1YYR6</accession>